<evidence type="ECO:0000256" key="3">
    <source>
        <dbReference type="ARBA" id="ARBA00022448"/>
    </source>
</evidence>
<protein>
    <submittedName>
        <fullName evidence="8">Ferric anguibactin-binding protein</fullName>
    </submittedName>
</protein>
<comment type="caution">
    <text evidence="8">The sequence shown here is derived from an EMBL/GenBank/DDBJ whole genome shotgun (WGS) entry which is preliminary data.</text>
</comment>
<dbReference type="InterPro" id="IPR033870">
    <property type="entry name" value="FatB"/>
</dbReference>
<keyword evidence="3" id="KW-0813">Transport</keyword>
<keyword evidence="4" id="KW-0410">Iron transport</keyword>
<dbReference type="InterPro" id="IPR051313">
    <property type="entry name" value="Bact_iron-sidero_bind"/>
</dbReference>
<feature type="chain" id="PRO_5005253931" evidence="6">
    <location>
        <begin position="26"/>
        <end position="305"/>
    </location>
</feature>
<dbReference type="InterPro" id="IPR002491">
    <property type="entry name" value="ABC_transptr_periplasmic_BD"/>
</dbReference>
<evidence type="ECO:0000256" key="2">
    <source>
        <dbReference type="ARBA" id="ARBA00008814"/>
    </source>
</evidence>
<dbReference type="EMBL" id="LDOU01000007">
    <property type="protein sequence ID" value="KLV09842.1"/>
    <property type="molecule type" value="Genomic_DNA"/>
</dbReference>
<evidence type="ECO:0000313" key="9">
    <source>
        <dbReference type="Proteomes" id="UP000035909"/>
    </source>
</evidence>
<keyword evidence="5 6" id="KW-0732">Signal</keyword>
<dbReference type="SUPFAM" id="SSF53807">
    <property type="entry name" value="Helical backbone' metal receptor"/>
    <property type="match status" value="1"/>
</dbReference>
<dbReference type="CDD" id="cd01140">
    <property type="entry name" value="FatB"/>
    <property type="match status" value="1"/>
</dbReference>
<accession>A0A0J1K650</accession>
<evidence type="ECO:0000313" key="8">
    <source>
        <dbReference type="EMBL" id="KLV09842.1"/>
    </source>
</evidence>
<evidence type="ECO:0000256" key="1">
    <source>
        <dbReference type="ARBA" id="ARBA00004196"/>
    </source>
</evidence>
<dbReference type="Pfam" id="PF01497">
    <property type="entry name" value="Peripla_BP_2"/>
    <property type="match status" value="1"/>
</dbReference>
<gene>
    <name evidence="8" type="ORF">ABT57_09160</name>
</gene>
<comment type="similarity">
    <text evidence="2">Belongs to the bacterial solute-binding protein 8 family.</text>
</comment>
<reference evidence="8 9" key="1">
    <citation type="submission" date="2015-05" db="EMBL/GenBank/DDBJ databases">
        <title>Photobacterium galathea sp. nov.</title>
        <authorList>
            <person name="Machado H."/>
            <person name="Gram L."/>
        </authorList>
    </citation>
    <scope>NUCLEOTIDE SEQUENCE [LARGE SCALE GENOMIC DNA]</scope>
    <source>
        <strain evidence="8 9">DSM 22954</strain>
    </source>
</reference>
<keyword evidence="4" id="KW-0408">Iron</keyword>
<comment type="subcellular location">
    <subcellularLocation>
        <location evidence="1">Cell envelope</location>
    </subcellularLocation>
</comment>
<dbReference type="PROSITE" id="PS50983">
    <property type="entry name" value="FE_B12_PBP"/>
    <property type="match status" value="1"/>
</dbReference>
<dbReference type="Gene3D" id="3.40.50.1980">
    <property type="entry name" value="Nitrogenase molybdenum iron protein domain"/>
    <property type="match status" value="2"/>
</dbReference>
<evidence type="ECO:0000256" key="5">
    <source>
        <dbReference type="ARBA" id="ARBA00022729"/>
    </source>
</evidence>
<dbReference type="OrthoDB" id="63946at2"/>
<dbReference type="RefSeq" id="WP_047884931.1">
    <property type="nucleotide sequence ID" value="NZ_CP071326.1"/>
</dbReference>
<name>A0A0J1K650_9GAMM</name>
<evidence type="ECO:0000259" key="7">
    <source>
        <dbReference type="PROSITE" id="PS50983"/>
    </source>
</evidence>
<dbReference type="GO" id="GO:1901678">
    <property type="term" value="P:iron coordination entity transport"/>
    <property type="evidence" value="ECO:0007669"/>
    <property type="project" value="UniProtKB-ARBA"/>
</dbReference>
<dbReference type="STRING" id="320778.ABT57_09160"/>
<evidence type="ECO:0000256" key="4">
    <source>
        <dbReference type="ARBA" id="ARBA00022496"/>
    </source>
</evidence>
<dbReference type="PANTHER" id="PTHR30532:SF28">
    <property type="entry name" value="PETROBACTIN-BINDING PROTEIN YCLQ"/>
    <property type="match status" value="1"/>
</dbReference>
<organism evidence="8 9">
    <name type="scientific">Photobacterium ganghwense</name>
    <dbReference type="NCBI Taxonomy" id="320778"/>
    <lineage>
        <taxon>Bacteria</taxon>
        <taxon>Pseudomonadati</taxon>
        <taxon>Pseudomonadota</taxon>
        <taxon>Gammaproteobacteria</taxon>
        <taxon>Vibrionales</taxon>
        <taxon>Vibrionaceae</taxon>
        <taxon>Photobacterium</taxon>
    </lineage>
</organism>
<feature type="domain" description="Fe/B12 periplasmic-binding" evidence="7">
    <location>
        <begin position="45"/>
        <end position="305"/>
    </location>
</feature>
<dbReference type="PATRIC" id="fig|320778.3.peg.1993"/>
<proteinExistence type="inferred from homology"/>
<evidence type="ECO:0000256" key="6">
    <source>
        <dbReference type="SAM" id="SignalP"/>
    </source>
</evidence>
<dbReference type="PANTHER" id="PTHR30532">
    <property type="entry name" value="IRON III DICITRATE-BINDING PERIPLASMIC PROTEIN"/>
    <property type="match status" value="1"/>
</dbReference>
<dbReference type="Proteomes" id="UP000035909">
    <property type="component" value="Unassembled WGS sequence"/>
</dbReference>
<keyword evidence="4" id="KW-0406">Ion transport</keyword>
<feature type="signal peptide" evidence="6">
    <location>
        <begin position="1"/>
        <end position="25"/>
    </location>
</feature>
<dbReference type="GO" id="GO:0030288">
    <property type="term" value="C:outer membrane-bounded periplasmic space"/>
    <property type="evidence" value="ECO:0007669"/>
    <property type="project" value="TreeGrafter"/>
</dbReference>
<keyword evidence="9" id="KW-1185">Reference proteome</keyword>
<dbReference type="AlphaFoldDB" id="A0A0J1K650"/>
<sequence>MKSLRSLTRLVVVAAGVLAAASSFAATKTIQHHEGEITLDGVPKRVVVLGHGSLDTLDRLGVEPVGVVKAMMPTYLDKYQDKKYAAMGSVKEPDFEAIYMAKPDLIIAEARLREMMGELNKIAPTIMYAVDYGEYWKDTQANWRMLGEVFDKQTEADALIANTQAKLDDTRAKAQASQMKAMMVMNNGSNLAMFNQGSRFSMVFDEFGFNPARSEEVKTTGSHGNLISFEYIADAKPDVIFVLDREQAIGKEIGKAKSRFNNVLVKSTPASQNDRIVYLNPNAWYITMAGVTATDIMIDDIAQLF</sequence>